<keyword evidence="1" id="KW-1133">Transmembrane helix</keyword>
<dbReference type="InterPro" id="IPR046672">
    <property type="entry name" value="DUF6542"/>
</dbReference>
<keyword evidence="4" id="KW-1185">Reference proteome</keyword>
<proteinExistence type="predicted"/>
<dbReference type="AlphaFoldDB" id="A0A345SZU8"/>
<organism evidence="3 4">
    <name type="scientific">Peterkaempfera bronchialis</name>
    <dbReference type="NCBI Taxonomy" id="2126346"/>
    <lineage>
        <taxon>Bacteria</taxon>
        <taxon>Bacillati</taxon>
        <taxon>Actinomycetota</taxon>
        <taxon>Actinomycetes</taxon>
        <taxon>Kitasatosporales</taxon>
        <taxon>Streptomycetaceae</taxon>
        <taxon>Peterkaempfera</taxon>
    </lineage>
</organism>
<name>A0A345SZU8_9ACTN</name>
<feature type="transmembrane region" description="Helical" evidence="1">
    <location>
        <begin position="90"/>
        <end position="110"/>
    </location>
</feature>
<evidence type="ECO:0000256" key="1">
    <source>
        <dbReference type="SAM" id="Phobius"/>
    </source>
</evidence>
<dbReference type="KEGG" id="stri:C7M71_019375"/>
<protein>
    <recommendedName>
        <fullName evidence="2">DUF6542 domain-containing protein</fullName>
    </recommendedName>
</protein>
<sequence length="117" mass="11465">MGTGVVALAVTLLGALADSLLLGGPGVLFGMVYVAVCFQLAVRVRPADLPAAPIAGPIAFALALLLLGPTSGAGFGGHVMGLTGGLATQAGWLFAGTGVAAAIVVARAVAIRRSRTR</sequence>
<reference evidence="4" key="1">
    <citation type="submission" date="2018-07" db="EMBL/GenBank/DDBJ databases">
        <title>Streptacidiphilus bronchialis DSM 106435 chromosome.</title>
        <authorList>
            <person name="Batra D."/>
            <person name="Gulvik C.A."/>
        </authorList>
    </citation>
    <scope>NUCLEOTIDE SEQUENCE [LARGE SCALE GENOMIC DNA]</scope>
    <source>
        <strain evidence="4">DSM 106435</strain>
    </source>
</reference>
<feature type="domain" description="DUF6542" evidence="2">
    <location>
        <begin position="2"/>
        <end position="113"/>
    </location>
</feature>
<evidence type="ECO:0000313" key="4">
    <source>
        <dbReference type="Proteomes" id="UP000249340"/>
    </source>
</evidence>
<feature type="transmembrane region" description="Helical" evidence="1">
    <location>
        <begin position="27"/>
        <end position="44"/>
    </location>
</feature>
<feature type="transmembrane region" description="Helical" evidence="1">
    <location>
        <begin position="51"/>
        <end position="70"/>
    </location>
</feature>
<dbReference type="RefSeq" id="WP_111491181.1">
    <property type="nucleotide sequence ID" value="NZ_CP031264.1"/>
</dbReference>
<evidence type="ECO:0000259" key="2">
    <source>
        <dbReference type="Pfam" id="PF20177"/>
    </source>
</evidence>
<accession>A0A345SZU8</accession>
<keyword evidence="1" id="KW-0812">Transmembrane</keyword>
<evidence type="ECO:0000313" key="3">
    <source>
        <dbReference type="EMBL" id="AXI79253.1"/>
    </source>
</evidence>
<dbReference type="Pfam" id="PF20177">
    <property type="entry name" value="DUF6542"/>
    <property type="match status" value="1"/>
</dbReference>
<keyword evidence="1" id="KW-0472">Membrane</keyword>
<dbReference type="Proteomes" id="UP000249340">
    <property type="component" value="Chromosome"/>
</dbReference>
<gene>
    <name evidence="3" type="ORF">C7M71_019375</name>
</gene>
<dbReference type="EMBL" id="CP031264">
    <property type="protein sequence ID" value="AXI79253.1"/>
    <property type="molecule type" value="Genomic_DNA"/>
</dbReference>